<sequence>MLAFLRRRWFLVCITIVISIGVYAGHEGSQATLSQVKQFIRPSWLTAIVLFLMSLSLNSEHLLTSIKKPGPLILSLATNVVFLPLIAWALLPLQLSADFGIGLIIMACVPCTLCGASVWTRRGGGNDGVSLMVTMITNGACFLTVPFWILLITSREVEFDRVAMITKLFYAAMLPVVFGQILRMNSQIKAFADRITSRLGTVALVFVLFMVLLAAVQTGYGIQTSEVGISLAAVAVVWISCIVVHVSGFAANLLLGKTFGFAPRDRIASAIAGSQKTLPIAVFVATDASMFGNAGIPSAVFPLLMFHTSQFFIDTILADRHREKYFELELSPPEAESEPSLTACEQ</sequence>
<evidence type="ECO:0008006" key="4">
    <source>
        <dbReference type="Google" id="ProtNLM"/>
    </source>
</evidence>
<dbReference type="EMBL" id="DQAY01000129">
    <property type="protein sequence ID" value="HCO25442.1"/>
    <property type="molecule type" value="Genomic_DNA"/>
</dbReference>
<reference evidence="2 3" key="1">
    <citation type="journal article" date="2018" name="Nat. Biotechnol.">
        <title>A standardized bacterial taxonomy based on genome phylogeny substantially revises the tree of life.</title>
        <authorList>
            <person name="Parks D.H."/>
            <person name="Chuvochina M."/>
            <person name="Waite D.W."/>
            <person name="Rinke C."/>
            <person name="Skarshewski A."/>
            <person name="Chaumeil P.A."/>
            <person name="Hugenholtz P."/>
        </authorList>
    </citation>
    <scope>NUCLEOTIDE SEQUENCE [LARGE SCALE GENOMIC DNA]</scope>
    <source>
        <strain evidence="2">UBA9375</strain>
    </source>
</reference>
<organism evidence="2 3">
    <name type="scientific">Gimesia maris</name>
    <dbReference type="NCBI Taxonomy" id="122"/>
    <lineage>
        <taxon>Bacteria</taxon>
        <taxon>Pseudomonadati</taxon>
        <taxon>Planctomycetota</taxon>
        <taxon>Planctomycetia</taxon>
        <taxon>Planctomycetales</taxon>
        <taxon>Planctomycetaceae</taxon>
        <taxon>Gimesia</taxon>
    </lineage>
</organism>
<feature type="transmembrane region" description="Helical" evidence="1">
    <location>
        <begin position="99"/>
        <end position="119"/>
    </location>
</feature>
<feature type="transmembrane region" description="Helical" evidence="1">
    <location>
        <begin position="40"/>
        <end position="59"/>
    </location>
</feature>
<evidence type="ECO:0000313" key="3">
    <source>
        <dbReference type="Proteomes" id="UP000263642"/>
    </source>
</evidence>
<dbReference type="Proteomes" id="UP000263642">
    <property type="component" value="Unassembled WGS sequence"/>
</dbReference>
<dbReference type="AlphaFoldDB" id="A0A3D3RBH0"/>
<keyword evidence="1" id="KW-1133">Transmembrane helix</keyword>
<accession>A0A3D3RBH0</accession>
<feature type="transmembrane region" description="Helical" evidence="1">
    <location>
        <begin position="228"/>
        <end position="255"/>
    </location>
</feature>
<comment type="caution">
    <text evidence="2">The sequence shown here is derived from an EMBL/GenBank/DDBJ whole genome shotgun (WGS) entry which is preliminary data.</text>
</comment>
<dbReference type="Pfam" id="PF13593">
    <property type="entry name" value="SBF_like"/>
    <property type="match status" value="1"/>
</dbReference>
<evidence type="ECO:0000313" key="2">
    <source>
        <dbReference type="EMBL" id="HCO25442.1"/>
    </source>
</evidence>
<keyword evidence="1" id="KW-0472">Membrane</keyword>
<dbReference type="PANTHER" id="PTHR18640:SF10">
    <property type="entry name" value="SODIUM_METABOLITE COTRANSPORTER BASS4, CHLOROPLASTIC-RELATED"/>
    <property type="match status" value="1"/>
</dbReference>
<dbReference type="Gene3D" id="1.20.1530.20">
    <property type="match status" value="1"/>
</dbReference>
<gene>
    <name evidence="2" type="ORF">DIT97_21355</name>
</gene>
<feature type="transmembrane region" description="Helical" evidence="1">
    <location>
        <begin position="164"/>
        <end position="182"/>
    </location>
</feature>
<dbReference type="InterPro" id="IPR038770">
    <property type="entry name" value="Na+/solute_symporter_sf"/>
</dbReference>
<feature type="transmembrane region" description="Helical" evidence="1">
    <location>
        <begin position="71"/>
        <end position="93"/>
    </location>
</feature>
<dbReference type="InterPro" id="IPR016833">
    <property type="entry name" value="Put_Na-Bile_cotransptr"/>
</dbReference>
<feature type="transmembrane region" description="Helical" evidence="1">
    <location>
        <begin position="131"/>
        <end position="152"/>
    </location>
</feature>
<feature type="transmembrane region" description="Helical" evidence="1">
    <location>
        <begin position="202"/>
        <end position="222"/>
    </location>
</feature>
<proteinExistence type="predicted"/>
<protein>
    <recommendedName>
        <fullName evidence="4">Sodium Bile acid symporter family protein</fullName>
    </recommendedName>
</protein>
<evidence type="ECO:0000256" key="1">
    <source>
        <dbReference type="SAM" id="Phobius"/>
    </source>
</evidence>
<dbReference type="PANTHER" id="PTHR18640">
    <property type="entry name" value="SOLUTE CARRIER FAMILY 10 MEMBER 7"/>
    <property type="match status" value="1"/>
</dbReference>
<keyword evidence="1" id="KW-0812">Transmembrane</keyword>
<name>A0A3D3RBH0_9PLAN</name>